<dbReference type="GO" id="GO:0016740">
    <property type="term" value="F:transferase activity"/>
    <property type="evidence" value="ECO:0007669"/>
    <property type="project" value="UniProtKB-KW"/>
</dbReference>
<organism evidence="10 11">
    <name type="scientific">Tatumella morbirosei</name>
    <dbReference type="NCBI Taxonomy" id="642227"/>
    <lineage>
        <taxon>Bacteria</taxon>
        <taxon>Pseudomonadati</taxon>
        <taxon>Pseudomonadota</taxon>
        <taxon>Gammaproteobacteria</taxon>
        <taxon>Enterobacterales</taxon>
        <taxon>Erwiniaceae</taxon>
        <taxon>Tatumella</taxon>
    </lineage>
</organism>
<sequence length="379" mass="42238">MIKIKIPFSFTRWLAVVMKELHELRRDKVSIGMVFLTPLLQLIILGYAVNMDPHRIPSALINYDSGQLSKVFISSVQNTDYFSFQSYPSAEEARNAFVRGNILFMVTIPEGFTRKILRGEKPQLLVQGDAIDPLAIGNALSALSQVAGSMFQYDLPESLRNLQQENTFELVIQRMFNPEGITRFNTIPGIIGSILSTTLILMTALAITRERESGAMENLLISPVTAPEVILGKITPYVLVGGFQSLMILWFAVYLFNIPVLGSFSLLFLVLVIYIFLCLCIGIMISSVAKNQLQALQLSSFYFIPSVMLSGFISPFISMPVWAQMVGSCLPLTYFIRLIKAVMLKGYTMAELLPELLSLAVIGGLVILISLHSYRKTLD</sequence>
<dbReference type="OrthoDB" id="9808686at2"/>
<dbReference type="Gene3D" id="3.40.1710.10">
    <property type="entry name" value="abc type-2 transporter like domain"/>
    <property type="match status" value="1"/>
</dbReference>
<keyword evidence="4" id="KW-1003">Cell membrane</keyword>
<keyword evidence="6 8" id="KW-1133">Transmembrane helix</keyword>
<dbReference type="RefSeq" id="WP_038016038.1">
    <property type="nucleotide sequence ID" value="NZ_JPKR02000005.1"/>
</dbReference>
<evidence type="ECO:0000256" key="7">
    <source>
        <dbReference type="ARBA" id="ARBA00023136"/>
    </source>
</evidence>
<feature type="transmembrane region" description="Helical" evidence="8">
    <location>
        <begin position="264"/>
        <end position="289"/>
    </location>
</feature>
<feature type="transmembrane region" description="Helical" evidence="8">
    <location>
        <begin position="301"/>
        <end position="319"/>
    </location>
</feature>
<reference evidence="10" key="1">
    <citation type="submission" date="2014-12" db="EMBL/GenBank/DDBJ databases">
        <title>The draft genome of the Tatumella morbirosei type strain, LMG23360T isolated from pineapple rot.</title>
        <authorList>
            <person name="Smits T.H."/>
            <person name="Palmer M."/>
            <person name="Venter S.N."/>
            <person name="Duffy B."/>
            <person name="Steenkamp E.T."/>
            <person name="Chan W.Y."/>
            <person name="Coutinho T.A."/>
            <person name="Coetzee M.P."/>
            <person name="De Maayer P."/>
        </authorList>
    </citation>
    <scope>NUCLEOTIDE SEQUENCE [LARGE SCALE GENOMIC DNA]</scope>
    <source>
        <strain evidence="10">LMG 23360</strain>
    </source>
</reference>
<evidence type="ECO:0000256" key="2">
    <source>
        <dbReference type="ARBA" id="ARBA00007783"/>
    </source>
</evidence>
<keyword evidence="11" id="KW-1185">Reference proteome</keyword>
<keyword evidence="3" id="KW-0813">Transport</keyword>
<evidence type="ECO:0000256" key="8">
    <source>
        <dbReference type="SAM" id="Phobius"/>
    </source>
</evidence>
<dbReference type="PANTHER" id="PTHR30294">
    <property type="entry name" value="MEMBRANE COMPONENT OF ABC TRANSPORTER YHHJ-RELATED"/>
    <property type="match status" value="1"/>
</dbReference>
<dbReference type="PROSITE" id="PS51012">
    <property type="entry name" value="ABC_TM2"/>
    <property type="match status" value="1"/>
</dbReference>
<comment type="subcellular location">
    <subcellularLocation>
        <location evidence="1">Cell membrane</location>
        <topology evidence="1">Multi-pass membrane protein</topology>
    </subcellularLocation>
</comment>
<dbReference type="AlphaFoldDB" id="A0A095TS72"/>
<dbReference type="EMBL" id="JPKR02000005">
    <property type="protein sequence ID" value="KGD79681.2"/>
    <property type="molecule type" value="Genomic_DNA"/>
</dbReference>
<evidence type="ECO:0000256" key="5">
    <source>
        <dbReference type="ARBA" id="ARBA00022692"/>
    </source>
</evidence>
<proteinExistence type="inferred from homology"/>
<dbReference type="eggNOG" id="COG0842">
    <property type="taxonomic scope" value="Bacteria"/>
</dbReference>
<dbReference type="STRING" id="642227.HA49_01525"/>
<dbReference type="InterPro" id="IPR051449">
    <property type="entry name" value="ABC-2_transporter_component"/>
</dbReference>
<feature type="transmembrane region" description="Helical" evidence="8">
    <location>
        <begin position="237"/>
        <end position="258"/>
    </location>
</feature>
<evidence type="ECO:0000259" key="9">
    <source>
        <dbReference type="PROSITE" id="PS51012"/>
    </source>
</evidence>
<comment type="caution">
    <text evidence="10">The sequence shown here is derived from an EMBL/GenBank/DDBJ whole genome shotgun (WGS) entry which is preliminary data.</text>
</comment>
<evidence type="ECO:0000313" key="11">
    <source>
        <dbReference type="Proteomes" id="UP000029577"/>
    </source>
</evidence>
<feature type="transmembrane region" description="Helical" evidence="8">
    <location>
        <begin position="29"/>
        <end position="49"/>
    </location>
</feature>
<dbReference type="InterPro" id="IPR047817">
    <property type="entry name" value="ABC2_TM_bact-type"/>
</dbReference>
<feature type="transmembrane region" description="Helical" evidence="8">
    <location>
        <begin position="356"/>
        <end position="374"/>
    </location>
</feature>
<dbReference type="Pfam" id="PF12698">
    <property type="entry name" value="ABC2_membrane_3"/>
    <property type="match status" value="1"/>
</dbReference>
<dbReference type="GO" id="GO:0140359">
    <property type="term" value="F:ABC-type transporter activity"/>
    <property type="evidence" value="ECO:0007669"/>
    <property type="project" value="InterPro"/>
</dbReference>
<keyword evidence="5 8" id="KW-0812">Transmembrane</keyword>
<evidence type="ECO:0000256" key="6">
    <source>
        <dbReference type="ARBA" id="ARBA00022989"/>
    </source>
</evidence>
<protein>
    <submittedName>
        <fullName evidence="10">Mannose-1-phosphate guanyltransferase</fullName>
    </submittedName>
</protein>
<dbReference type="PANTHER" id="PTHR30294:SF29">
    <property type="entry name" value="MULTIDRUG ABC TRANSPORTER PERMEASE YBHS-RELATED"/>
    <property type="match status" value="1"/>
</dbReference>
<evidence type="ECO:0000256" key="1">
    <source>
        <dbReference type="ARBA" id="ARBA00004651"/>
    </source>
</evidence>
<evidence type="ECO:0000256" key="3">
    <source>
        <dbReference type="ARBA" id="ARBA00022448"/>
    </source>
</evidence>
<name>A0A095TS72_9GAMM</name>
<gene>
    <name evidence="10" type="ORF">HA49_01525</name>
</gene>
<dbReference type="InterPro" id="IPR013525">
    <property type="entry name" value="ABC2_TM"/>
</dbReference>
<evidence type="ECO:0000313" key="10">
    <source>
        <dbReference type="EMBL" id="KGD79681.2"/>
    </source>
</evidence>
<feature type="domain" description="ABC transmembrane type-2" evidence="9">
    <location>
        <begin position="152"/>
        <end position="377"/>
    </location>
</feature>
<feature type="transmembrane region" description="Helical" evidence="8">
    <location>
        <begin position="187"/>
        <end position="207"/>
    </location>
</feature>
<accession>A0A095TS72</accession>
<keyword evidence="7 8" id="KW-0472">Membrane</keyword>
<comment type="similarity">
    <text evidence="2">Belongs to the ABC-2 integral membrane protein family.</text>
</comment>
<dbReference type="Proteomes" id="UP000029577">
    <property type="component" value="Unassembled WGS sequence"/>
</dbReference>
<dbReference type="GO" id="GO:0005886">
    <property type="term" value="C:plasma membrane"/>
    <property type="evidence" value="ECO:0007669"/>
    <property type="project" value="UniProtKB-SubCell"/>
</dbReference>
<evidence type="ECO:0000256" key="4">
    <source>
        <dbReference type="ARBA" id="ARBA00022475"/>
    </source>
</evidence>